<dbReference type="Gene3D" id="2.60.120.620">
    <property type="entry name" value="q2cbj1_9rhob like domain"/>
    <property type="match status" value="1"/>
</dbReference>
<dbReference type="SUPFAM" id="SSF51197">
    <property type="entry name" value="Clavaminate synthase-like"/>
    <property type="match status" value="1"/>
</dbReference>
<sequence>MARIQQVGIYEDIRVIQRILETDGCIIIKGILSEQQVLRLSQELKPHFDETDSCHGDFYGYKTKRLSSLLVKSRQSWSMVAHNTVLNIMDHFLLRSCEQYQLHLTQAIRIGPGEFRQPLHRDDVMFPFDHEGTEAMVNCMWAVDDFTNENGATLVVPGSHKWPRDRSACNHEIIPAVMKAGSVLIWLGSLLHAGGTNNSAGSRTGVVVSYCLGWLRQAENSYLAIPQDTARALPEKLQRLIGYFVHAPNLGCIEGHDPILLLQGENIKNRGFKEFLPEAVKPLLQEHRKLMQAG</sequence>
<dbReference type="GO" id="GO:0016706">
    <property type="term" value="F:2-oxoglutarate-dependent dioxygenase activity"/>
    <property type="evidence" value="ECO:0007669"/>
    <property type="project" value="UniProtKB-ARBA"/>
</dbReference>
<dbReference type="Pfam" id="PF05721">
    <property type="entry name" value="PhyH"/>
    <property type="match status" value="1"/>
</dbReference>
<evidence type="ECO:0000256" key="1">
    <source>
        <dbReference type="ARBA" id="ARBA00023002"/>
    </source>
</evidence>
<proteinExistence type="predicted"/>
<protein>
    <submittedName>
        <fullName evidence="2">Phytanoyl-CoA dioxygenase family protein</fullName>
    </submittedName>
</protein>
<dbReference type="InterPro" id="IPR008775">
    <property type="entry name" value="Phytyl_CoA_dOase-like"/>
</dbReference>
<dbReference type="Proteomes" id="UP000595362">
    <property type="component" value="Chromosome"/>
</dbReference>
<reference evidence="2 3" key="1">
    <citation type="submission" date="2020-07" db="EMBL/GenBank/DDBJ databases">
        <title>Huge and variable diversity of episymbiotic CPR bacteria and DPANN archaea in groundwater ecosystems.</title>
        <authorList>
            <person name="He C.Y."/>
            <person name="Keren R."/>
            <person name="Whittaker M."/>
            <person name="Farag I.F."/>
            <person name="Doudna J."/>
            <person name="Cate J.H.D."/>
            <person name="Banfield J.F."/>
        </authorList>
    </citation>
    <scope>NUCLEOTIDE SEQUENCE [LARGE SCALE GENOMIC DNA]</scope>
    <source>
        <strain evidence="2">NC_groundwater_70_Ag_B-0.1um_54_66</strain>
    </source>
</reference>
<dbReference type="GO" id="GO:0005506">
    <property type="term" value="F:iron ion binding"/>
    <property type="evidence" value="ECO:0007669"/>
    <property type="project" value="UniProtKB-ARBA"/>
</dbReference>
<dbReference type="PANTHER" id="PTHR20883">
    <property type="entry name" value="PHYTANOYL-COA DIOXYGENASE DOMAIN CONTAINING 1"/>
    <property type="match status" value="1"/>
</dbReference>
<evidence type="ECO:0000313" key="3">
    <source>
        <dbReference type="Proteomes" id="UP000595362"/>
    </source>
</evidence>
<dbReference type="AlphaFoldDB" id="A0A7T5R308"/>
<accession>A0A7T5R308</accession>
<dbReference type="EMBL" id="CP066681">
    <property type="protein sequence ID" value="QQG36620.1"/>
    <property type="molecule type" value="Genomic_DNA"/>
</dbReference>
<evidence type="ECO:0000313" key="2">
    <source>
        <dbReference type="EMBL" id="QQG36620.1"/>
    </source>
</evidence>
<name>A0A7T5R308_9BACT</name>
<dbReference type="PANTHER" id="PTHR20883:SF41">
    <property type="entry name" value="IRON_ALPHA-KETOGLUTARATE-DEPENDENT DIOXYGENASE ASQJ"/>
    <property type="match status" value="1"/>
</dbReference>
<gene>
    <name evidence="2" type="ORF">HYS17_02225</name>
</gene>
<keyword evidence="1" id="KW-0560">Oxidoreductase</keyword>
<organism evidence="2 3">
    <name type="scientific">Micavibrio aeruginosavorus</name>
    <dbReference type="NCBI Taxonomy" id="349221"/>
    <lineage>
        <taxon>Bacteria</taxon>
        <taxon>Pseudomonadati</taxon>
        <taxon>Bdellovibrionota</taxon>
        <taxon>Bdellovibrionia</taxon>
        <taxon>Bdellovibrionales</taxon>
        <taxon>Pseudobdellovibrionaceae</taxon>
        <taxon>Micavibrio</taxon>
    </lineage>
</organism>
<keyword evidence="2" id="KW-0223">Dioxygenase</keyword>